<dbReference type="Gene3D" id="3.40.630.30">
    <property type="match status" value="1"/>
</dbReference>
<proteinExistence type="predicted"/>
<evidence type="ECO:0000313" key="2">
    <source>
        <dbReference type="EMBL" id="HDL89872.1"/>
    </source>
</evidence>
<protein>
    <submittedName>
        <fullName evidence="2">GNAT family N-acetyltransferase</fullName>
    </submittedName>
</protein>
<dbReference type="PANTHER" id="PTHR21432">
    <property type="entry name" value="ACETYL-COA HYDROLASE-RELATED"/>
    <property type="match status" value="1"/>
</dbReference>
<dbReference type="InterPro" id="IPR038460">
    <property type="entry name" value="AcetylCoA_hyd_C_sf"/>
</dbReference>
<dbReference type="PROSITE" id="PS51186">
    <property type="entry name" value="GNAT"/>
    <property type="match status" value="1"/>
</dbReference>
<dbReference type="InterPro" id="IPR046433">
    <property type="entry name" value="ActCoA_hydro"/>
</dbReference>
<dbReference type="InterPro" id="IPR037171">
    <property type="entry name" value="NagB/RpiA_transferase-like"/>
</dbReference>
<organism evidence="2">
    <name type="scientific">Thermodesulforhabdus norvegica</name>
    <dbReference type="NCBI Taxonomy" id="39841"/>
    <lineage>
        <taxon>Bacteria</taxon>
        <taxon>Pseudomonadati</taxon>
        <taxon>Thermodesulfobacteriota</taxon>
        <taxon>Syntrophobacteria</taxon>
        <taxon>Syntrophobacterales</taxon>
        <taxon>Thermodesulforhabdaceae</taxon>
        <taxon>Thermodesulforhabdus</taxon>
    </lineage>
</organism>
<evidence type="ECO:0000259" key="1">
    <source>
        <dbReference type="PROSITE" id="PS51186"/>
    </source>
</evidence>
<dbReference type="CDD" id="cd04301">
    <property type="entry name" value="NAT_SF"/>
    <property type="match status" value="1"/>
</dbReference>
<dbReference type="InterPro" id="IPR026888">
    <property type="entry name" value="AcetylCoA_hyd_C"/>
</dbReference>
<name>A0A7C0WUD3_9BACT</name>
<dbReference type="SUPFAM" id="SSF100950">
    <property type="entry name" value="NagB/RpiA/CoA transferase-like"/>
    <property type="match status" value="1"/>
</dbReference>
<gene>
    <name evidence="2" type="ORF">ENG14_03105</name>
</gene>
<dbReference type="AlphaFoldDB" id="A0A7C0WUD3"/>
<dbReference type="PANTHER" id="PTHR21432:SF20">
    <property type="entry name" value="ACETYL-COA HYDROLASE"/>
    <property type="match status" value="1"/>
</dbReference>
<feature type="non-terminal residue" evidence="2">
    <location>
        <position position="1"/>
    </location>
</feature>
<dbReference type="InterPro" id="IPR000182">
    <property type="entry name" value="GNAT_dom"/>
</dbReference>
<dbReference type="Gene3D" id="3.30.750.70">
    <property type="entry name" value="4-hydroxybutyrate coenzyme like domains"/>
    <property type="match status" value="1"/>
</dbReference>
<dbReference type="SUPFAM" id="SSF55729">
    <property type="entry name" value="Acyl-CoA N-acyltransferases (Nat)"/>
    <property type="match status" value="1"/>
</dbReference>
<dbReference type="Proteomes" id="UP000886355">
    <property type="component" value="Unassembled WGS sequence"/>
</dbReference>
<comment type="caution">
    <text evidence="2">The sequence shown here is derived from an EMBL/GenBank/DDBJ whole genome shotgun (WGS) entry which is preliminary data.</text>
</comment>
<reference evidence="2" key="1">
    <citation type="journal article" date="2020" name="mSystems">
        <title>Genome- and Community-Level Interaction Insights into Carbon Utilization and Element Cycling Functions of Hydrothermarchaeota in Hydrothermal Sediment.</title>
        <authorList>
            <person name="Zhou Z."/>
            <person name="Liu Y."/>
            <person name="Xu W."/>
            <person name="Pan J."/>
            <person name="Luo Z.H."/>
            <person name="Li M."/>
        </authorList>
    </citation>
    <scope>NUCLEOTIDE SEQUENCE [LARGE SCALE GENOMIC DNA]</scope>
    <source>
        <strain evidence="2">HyVt-19</strain>
    </source>
</reference>
<accession>A0A7C0WUD3</accession>
<dbReference type="GO" id="GO:0016747">
    <property type="term" value="F:acyltransferase activity, transferring groups other than amino-acyl groups"/>
    <property type="evidence" value="ECO:0007669"/>
    <property type="project" value="InterPro"/>
</dbReference>
<feature type="domain" description="N-acetyltransferase" evidence="1">
    <location>
        <begin position="236"/>
        <end position="395"/>
    </location>
</feature>
<dbReference type="GO" id="GO:0008775">
    <property type="term" value="F:acetate CoA-transferase activity"/>
    <property type="evidence" value="ECO:0007669"/>
    <property type="project" value="InterPro"/>
</dbReference>
<dbReference type="InterPro" id="IPR016181">
    <property type="entry name" value="Acyl_CoA_acyltransferase"/>
</dbReference>
<dbReference type="Pfam" id="PF13336">
    <property type="entry name" value="AcetylCoA_hyd_C"/>
    <property type="match status" value="1"/>
</dbReference>
<dbReference type="GO" id="GO:0006083">
    <property type="term" value="P:acetate metabolic process"/>
    <property type="evidence" value="ECO:0007669"/>
    <property type="project" value="InterPro"/>
</dbReference>
<dbReference type="Pfam" id="PF00583">
    <property type="entry name" value="Acetyltransf_1"/>
    <property type="match status" value="1"/>
</dbReference>
<sequence length="400" mass="44853">LYALVDKKHLGVHTDMLTDAYVDLIERGVITNEEKTLHPGKVIASFCIGTKKLFSFIHNNPMVEFHPIDYTNNYRIIARNHKMTSINSALEIDLTGQICVDSVGYQIYSGVGGAIDFTRGSRRADGGKAIMVLKSTTDDGEKSRIVPAITEGGGVVTTRAGVQYVVTEYGVAHLAGKSLRERVLELVDIAHPDFREDLMRSAYRLNLIRREVFPVAFGRYPEELKVKQIFGDELELMFRPVKISDETIVRNFLASLPRIEPYVRFLSLMKVYPRYNVQEILSVDYRTKMVLLGIDNKGGYERVAAMGGYVLDEESMVAEVDFAVHPDYGRRGVGSFLVQRLAEIAHDAGVRQFVAYVTRGQEGVFGVFGGLGYFLEISLVDNLYEIRLHLDKPVEVCIIG</sequence>
<dbReference type="EMBL" id="DQZW01000145">
    <property type="protein sequence ID" value="HDL89872.1"/>
    <property type="molecule type" value="Genomic_DNA"/>
</dbReference>
<dbReference type="Gene3D" id="3.40.1080.20">
    <property type="entry name" value="Acetyl-CoA hydrolase/transferase C-terminal domain"/>
    <property type="match status" value="1"/>
</dbReference>